<accession>A0A7R9BLV2</accession>
<dbReference type="PROSITE" id="PS50001">
    <property type="entry name" value="SH2"/>
    <property type="match status" value="1"/>
</dbReference>
<feature type="compositionally biased region" description="Basic and acidic residues" evidence="6">
    <location>
        <begin position="3104"/>
        <end position="3120"/>
    </location>
</feature>
<dbReference type="PANTHER" id="PTHR12517:SF0">
    <property type="entry name" value="INTERMEMBRANE LIPID TRANSFER PROTEIN VPS13B"/>
    <property type="match status" value="1"/>
</dbReference>
<dbReference type="InterPro" id="IPR036036">
    <property type="entry name" value="SOCS_box-like_dom_sf"/>
</dbReference>
<dbReference type="InterPro" id="IPR000980">
    <property type="entry name" value="SH2"/>
</dbReference>
<feature type="region of interest" description="Disordered" evidence="6">
    <location>
        <begin position="3892"/>
        <end position="3921"/>
    </location>
</feature>
<dbReference type="EMBL" id="CAJPEX010000618">
    <property type="protein sequence ID" value="CAG0916557.1"/>
    <property type="molecule type" value="Genomic_DNA"/>
</dbReference>
<evidence type="ECO:0000313" key="8">
    <source>
        <dbReference type="EMBL" id="CAD7276405.1"/>
    </source>
</evidence>
<dbReference type="Proteomes" id="UP000678499">
    <property type="component" value="Unassembled WGS sequence"/>
</dbReference>
<dbReference type="EMBL" id="OA882655">
    <property type="protein sequence ID" value="CAD7276405.1"/>
    <property type="molecule type" value="Genomic_DNA"/>
</dbReference>
<feature type="domain" description="SH2" evidence="7">
    <location>
        <begin position="3942"/>
        <end position="4048"/>
    </location>
</feature>
<dbReference type="Pfam" id="PF07525">
    <property type="entry name" value="SOCS_box"/>
    <property type="match status" value="1"/>
</dbReference>
<keyword evidence="5" id="KW-0727">SH2 domain</keyword>
<sequence>MFKVESYVTPLILSYVEKYIKNLRPEDSQVSLWGGEVVFSNLDLRLGVLEEEFQLPFSFVNGHIHELRIQVPWTRLATEPIIVTVNTLECVLKLNAGNERESFHSSSSRSELPVSQKPSDDAPPGYIPSLVAKVVQNVAIVFNNVILKYVEDDMVLSLNVRSLRWNSCDAAWTPAFIDVASSVDLQMRKVATLSDLTICLDKRNAHGKIDYYLDPLVYRCTLDCRMSFLYDESVRRNGARRAKATQLSIYCKELNVSLTDEQLPMFIRLASLAYAVIQGDVSPRSKKVEKGDETSSEFPINSNPPLDDGGAGWASWAWNLVPSVGISALIGDEYEQTVDGEIITAGSNGSKNFKCTSLFGFYVDSTQWTLKRAEKRNEGKFKVTFEPFCRLEQTGSFFEALSTSDGLFSHAKCGFAQAILRPLRKCPCGAVDTLFSSIRADGNGLPDREINEAYLTCGNSSESKDLHVKASLFDPENPEMAILEVPLTLEEHLAKCCELEITARAPAVSMDYVYFGENGDDSAIVQREGSWMRMFVGSTEFSVDSGCLHRLEVALNAVADCWQEYNYSSRFPGKASGDTSDRNGRVDDFENAEDAIKKMEKWFPFRHYRIFINGPIGKLYPFIHGKLKKSATSAKNDVPLTPLPNISSFDVGCRHIEITRKTPMFPDKIRKEMVSGLVSTQDILSHFGYDAMKILVKSIRGAVVTGEHSALILHPSDAVYSLNTFVSDDGHFAPTVPRQIAGITVHDLKLQFTVPQVHWLWLLCRSLLYRRRMTGAMTEQKMMNSSQKCTLTVSVNDFAVTQSSTVGKFFAYHGNLRRLRMIISKPDTDGCSRMLPLFEGGDVTNELLRVVLQIPVPEGKSGVPLIIAMNVSPVLVCFDETLMPEITKEIILVARGTKSGSKKTRSMASFVGSDFSQEGSSSVGDNRSESSVPSKAHHSAPKFLDVHQMLSRATVCITCAGGHLLLRKNPAKLENAKVWTSSGFSETIEILKRGNQAENSSVELFVVKVSLLSHQTKSDLTRRLPSFLPVLASFDGQILDSEKFPFSISIIGMSANILDQSGDTPLMHPTSAEGSLVQALRHTGVCLHIDMSPIAFTLKAVHLFEIVTRLTVILHSIMDLLEKFYVKPASNNIHSTVLAPNPVPTLGLGVTARKSPSMDSLHDSGQWTSVSVAKEAIDKTSSSPILRLGDGTRRDDQISFWLQGTLPKATFVLFYEDDESTKKVIVEIDELSLSCDWQLVFYKLKLKIMGLNIFHRLHDYTQDVMKGAPIGAGFLAASSEAHQFPRDLQWADGCDASPLSKHVPLVSAPPFLQITLTVADAVSDLMDLGLFEPAVKSIVEFDFSFQALDVVLCHTWINPLMQKIIFPCSQASKRKDVNLRPRSQKRLIANGSSWMSLGVSDLPLIYFQMGLSRVFLPDEDNSYVLLNCDMTRINTCFDDHLSRTILQEETYKMAESFGCLCVPGAVIENRMYSLLISNVSLSAGNWNNLLKNVSEQETRLRTLSQDLKIMSENPALEWNVREDTVPPRAAALKYPSLYLEELWSIVSPFDVKASFAPAILFSGQIVSPHSIELSTSSNLEVTIGPNHIDTIMNIQKLLVPLLARNGSGTSEKHERVEDFDLGSLPSFELFLTSRGLKVTLCGNLNSVNQDAGSSIQEPKNLTSEEAILESSRASSEIKRKVILTGTLQEPYCSVRWLPLDRKAVWSCYDMTCKTNSFDILSTKTGQPDERTGVLASVFTLMVTDMPVAENGLSRAALKVDIGRPLKIDGRSQVFGTVWNDLMADFGKFLESRASEKNYPVETFNWNLIGAFDTELEQLVVVWGNVECSMLTAIRGASFNSYYVPPSGDVLTGFYEATGEILDFEILCQLQNQQKKFPLLSPVLIDLSVLFPRCGSFPLSQLPCSGKIRLSTEVLKIFVGAPQVFCVENAWQAFALKSAEKATEEGEKCISKFSDRGKVLETSDDLRSGLLKIINVEDAEVLAPGFVMVDESSGSLSWHYREPRAISKLVVTPLPFLSTSENFKGDEESADVGSLTCRLQHWCWFSSCFKDYTSFRLSESNFQEIPLDEVCIPFPGSGSTIEQKETRELVVPVSSIWRIVIGYRHSDLNEKEEKSAVSPRALLACVGIDSAFIPELTPVFEIGVKIGCCIVENEIYRDLSLDERAQERITRQLSFEIVSNQFPSRQVWSVLEISNFDFRVVTRSDGRENEWISSHLRCGLELRVTRASHLTESWVARIPSLTFDALVFLASGLSDCRLSLSDLLIRWGVVLNEEIQRSMTAWNASLIALRRNVRSDATGKMVALSMCKYLISNCTSEDLSIGQNFTDECLHIPAGKGVPYVWRSNRGSRLLRIKSGAGSRWSDPLALSKSFGVSTTTLDAENRAASLIAISRPFPGMRHIIHLNLQGCVGFFNLNLFAVNAIVERNERTEVCHIPDATRNCKVGLSSVAMPLEELSCVRFDKDGNSRIDCSKVAVERLTTGTCTFIRKSLALRTAESDSTVNVCCTIVRDGGGMGFPPRIVFILSPMYAIKSIMPSELEAVILTPARGQVKKVQKLPACKQGSFLETEAVVLNCPFGVDANHQISFRYNSEEWYASVPLSPDMIHQVGYPDAGKINPDLSEMETVEEPGLCVERILESLRERQSVRKWDESGCVENRELGNESESSTRVVVQPRVDLKVTYERFWPYLNTLLLEVRPELVIANNLKSGCSFEIIAMSGKALPVAADSISICPKFEEPFDLMAVDATGVVSDWRKRLVLSWQEPRLVAPPAKPTSPGEIASVRALVDDDEQLNVPMTSTVLLRMLRLGKGRLTQVLDLALSSRKSDGVRVIAVEPRWFFTNYTNEPIMIQGFRCADENFDPDICMVSSPCKTVLSPDRSKATPISSWILHGDPDSPSDCYVKLSLSFVDHEAWASILIGSENDLNKDTLGMRKHVVVGTDILVVAVVPSDDGVRINVAVGNELNPAVVVHNTFCGQTFRFASLTDNQREVEVASVIKIPPAACIPCALETEDEDFANGTLSKTAGGVRKFALSALVNDEWSEWVEFRQSDDEAEAGVGAQFLRLVSGVDVQIGIEMSGYTRHLFLLPVHRIEVRASSVRNRIGSADGKRESPPKEELKLQTSEPDRWMQVSSRWVTSGRIVVSRLVVTLLDDFTDEWRSLDCFSLVLIQASLAWRPQFKYSQSLRLLRDKPREFLEVSFITKDLQFENSLARNEEAGSGSFDFPIIIQTRSSSNSAKFGNDLITMHLTLEPVTGPNSRVVMKRFRMSSAPITLRLEDVMWRKLGEVTDHLLSWHSCIPVAKISASEVPESVAQVFGGFMDPLFLEEFSIEALTVEVSVHASVKLYLAINQSSLNFSAFQRRDIRCLTFKLGKEVSRHYFFGAVVRAAIPSSSGFVLGSLDLLGSPSVLMREVKEGIKDCIALPYQAMFGGPREFVRGLSVGTKSLLQHVTSGTLSSFTNMAGSMAHNLEALSWDDEHRNRALNARRLVRNKGLIQGFQSGLSEFGISLLGAIGGIAHHPLEAVMAESDADSSAEKPHLTTSVVAGLGKGLVGFVTKPLGGAAHLLASTGQGLLQAAGWGPKMTHYYEEAGIHREEDAHHGLLWPCWKISPLTENADTDAIGNPFVLIEVTRVEKCSSPGEEVAVEVVYSQVSLFLAGNILVVIDDTLQTVLNVFDMRKLEWLEDDDPTLIGFKLRRCDEPWVDEETKLHDLAKERVEAYLLATASKGWRKAPTSVFRKTLGTLKAVASSTSAGDALEPVEYRENPESAMYPDGWPTVDDKSHWFHVSPRTRRMKSIPNLLLRLQLRDGRPRRSSADPSDGRRRDTRRSQSTSPPDDRRSNHESRGHAAMAGRHRRSRLHWWTGGDNIGRRSDEPPSCLRPVEFGAVVISSGTSSLIGSEGESSSPSSGATQVLSNPEDSSLGNPLCEETGDCASNIERVKDYGWYWGPISSTMAENVLSEEPDGSFIVRDSSDSHYIFSLSFKFCNNIKHVRIDHDHGNFSFGSCSKFRSRTIVDFVENAVEHSRSGRFLFFWHRRAGQSPLQVQLINPVSRFVIVRHLRKDLIPQLPLPGKLKEYLSCPHYYFEGLTPGPFRKADADEPEESH</sequence>
<dbReference type="InterPro" id="IPR026854">
    <property type="entry name" value="VPS13_N"/>
</dbReference>
<evidence type="ECO:0000256" key="4">
    <source>
        <dbReference type="ARBA" id="ARBA00022786"/>
    </source>
</evidence>
<evidence type="ECO:0000256" key="3">
    <source>
        <dbReference type="ARBA" id="ARBA00022700"/>
    </source>
</evidence>
<dbReference type="Gene3D" id="3.30.505.10">
    <property type="entry name" value="SH2 domain"/>
    <property type="match status" value="1"/>
</dbReference>
<dbReference type="GO" id="GO:0009968">
    <property type="term" value="P:negative regulation of signal transduction"/>
    <property type="evidence" value="ECO:0007669"/>
    <property type="project" value="UniProtKB-KW"/>
</dbReference>
<evidence type="ECO:0000256" key="6">
    <source>
        <dbReference type="SAM" id="MobiDB-lite"/>
    </source>
</evidence>
<dbReference type="InterPro" id="IPR039782">
    <property type="entry name" value="VPS13B"/>
</dbReference>
<feature type="region of interest" description="Disordered" evidence="6">
    <location>
        <begin position="914"/>
        <end position="937"/>
    </location>
</feature>
<dbReference type="GO" id="GO:0035556">
    <property type="term" value="P:intracellular signal transduction"/>
    <property type="evidence" value="ECO:0007669"/>
    <property type="project" value="InterPro"/>
</dbReference>
<keyword evidence="3" id="KW-0734">Signal transduction inhibitor</keyword>
<dbReference type="SUPFAM" id="SSF158235">
    <property type="entry name" value="SOCS box-like"/>
    <property type="match status" value="1"/>
</dbReference>
<feature type="region of interest" description="Disordered" evidence="6">
    <location>
        <begin position="3800"/>
        <end position="3853"/>
    </location>
</feature>
<dbReference type="OrthoDB" id="445152at2759"/>
<dbReference type="SMART" id="SM00252">
    <property type="entry name" value="SH2"/>
    <property type="match status" value="1"/>
</dbReference>
<feature type="compositionally biased region" description="Polar residues" evidence="6">
    <location>
        <begin position="3907"/>
        <end position="3920"/>
    </location>
</feature>
<dbReference type="InterPro" id="IPR035866">
    <property type="entry name" value="SOCS7_SH2"/>
</dbReference>
<evidence type="ECO:0000256" key="2">
    <source>
        <dbReference type="ARBA" id="ARBA00022604"/>
    </source>
</evidence>
<reference evidence="8" key="1">
    <citation type="submission" date="2020-11" db="EMBL/GenBank/DDBJ databases">
        <authorList>
            <person name="Tran Van P."/>
        </authorList>
    </citation>
    <scope>NUCLEOTIDE SEQUENCE</scope>
</reference>
<keyword evidence="9" id="KW-1185">Reference proteome</keyword>
<feature type="region of interest" description="Disordered" evidence="6">
    <location>
        <begin position="3100"/>
        <end position="3120"/>
    </location>
</feature>
<feature type="compositionally biased region" description="Basic and acidic residues" evidence="6">
    <location>
        <begin position="3832"/>
        <end position="3843"/>
    </location>
</feature>
<dbReference type="Pfam" id="PF00017">
    <property type="entry name" value="SH2"/>
    <property type="match status" value="1"/>
</dbReference>
<evidence type="ECO:0000259" key="7">
    <source>
        <dbReference type="PROSITE" id="PS50001"/>
    </source>
</evidence>
<feature type="region of interest" description="Disordered" evidence="6">
    <location>
        <begin position="102"/>
        <end position="121"/>
    </location>
</feature>
<gene>
    <name evidence="8" type="ORF">NMOB1V02_LOCUS4170</name>
</gene>
<name>A0A7R9BLV2_9CRUS</name>
<keyword evidence="4" id="KW-0833">Ubl conjugation pathway</keyword>
<organism evidence="8">
    <name type="scientific">Notodromas monacha</name>
    <dbReference type="NCBI Taxonomy" id="399045"/>
    <lineage>
        <taxon>Eukaryota</taxon>
        <taxon>Metazoa</taxon>
        <taxon>Ecdysozoa</taxon>
        <taxon>Arthropoda</taxon>
        <taxon>Crustacea</taxon>
        <taxon>Oligostraca</taxon>
        <taxon>Ostracoda</taxon>
        <taxon>Podocopa</taxon>
        <taxon>Podocopida</taxon>
        <taxon>Cypridocopina</taxon>
        <taxon>Cypridoidea</taxon>
        <taxon>Cyprididae</taxon>
        <taxon>Notodromas</taxon>
    </lineage>
</organism>
<dbReference type="Pfam" id="PF12624">
    <property type="entry name" value="VPS13_N"/>
    <property type="match status" value="1"/>
</dbReference>
<proteinExistence type="predicted"/>
<dbReference type="CDD" id="cd10388">
    <property type="entry name" value="SH2_SOCS7"/>
    <property type="match status" value="1"/>
</dbReference>
<keyword evidence="1" id="KW-0813">Transport</keyword>
<keyword evidence="2" id="KW-0341">Growth regulation</keyword>
<feature type="compositionally biased region" description="Polar residues" evidence="6">
    <location>
        <begin position="914"/>
        <end position="933"/>
    </location>
</feature>
<dbReference type="PANTHER" id="PTHR12517">
    <property type="entry name" value="VACUOLAR PROTEIN SORTING-ASSOCIATED PROTEIN 13B"/>
    <property type="match status" value="1"/>
</dbReference>
<evidence type="ECO:0000256" key="5">
    <source>
        <dbReference type="PROSITE-ProRule" id="PRU00191"/>
    </source>
</evidence>
<evidence type="ECO:0000313" key="9">
    <source>
        <dbReference type="Proteomes" id="UP000678499"/>
    </source>
</evidence>
<dbReference type="SUPFAM" id="SSF55550">
    <property type="entry name" value="SH2 domain"/>
    <property type="match status" value="1"/>
</dbReference>
<feature type="compositionally biased region" description="Low complexity" evidence="6">
    <location>
        <begin position="3892"/>
        <end position="3906"/>
    </location>
</feature>
<protein>
    <recommendedName>
        <fullName evidence="7">SH2 domain-containing protein</fullName>
    </recommendedName>
</protein>
<feature type="compositionally biased region" description="Basic and acidic residues" evidence="6">
    <location>
        <begin position="3802"/>
        <end position="3820"/>
    </location>
</feature>
<evidence type="ECO:0000256" key="1">
    <source>
        <dbReference type="ARBA" id="ARBA00022448"/>
    </source>
</evidence>
<dbReference type="InterPro" id="IPR036860">
    <property type="entry name" value="SH2_dom_sf"/>
</dbReference>
<dbReference type="InterPro" id="IPR001496">
    <property type="entry name" value="SOCS_box"/>
</dbReference>